<organism evidence="2 3">
    <name type="scientific">Sitophilus oryzae</name>
    <name type="common">Rice weevil</name>
    <name type="synonym">Curculio oryzae</name>
    <dbReference type="NCBI Taxonomy" id="7048"/>
    <lineage>
        <taxon>Eukaryota</taxon>
        <taxon>Metazoa</taxon>
        <taxon>Ecdysozoa</taxon>
        <taxon>Arthropoda</taxon>
        <taxon>Hexapoda</taxon>
        <taxon>Insecta</taxon>
        <taxon>Pterygota</taxon>
        <taxon>Neoptera</taxon>
        <taxon>Endopterygota</taxon>
        <taxon>Coleoptera</taxon>
        <taxon>Polyphaga</taxon>
        <taxon>Cucujiformia</taxon>
        <taxon>Curculionidae</taxon>
        <taxon>Dryophthorinae</taxon>
        <taxon>Sitophilus</taxon>
    </lineage>
</organism>
<dbReference type="KEGG" id="soy:115885832"/>
<dbReference type="GeneID" id="115885832"/>
<evidence type="ECO:0000313" key="3">
    <source>
        <dbReference type="RefSeq" id="XP_030760717.1"/>
    </source>
</evidence>
<dbReference type="InterPro" id="IPR000477">
    <property type="entry name" value="RT_dom"/>
</dbReference>
<dbReference type="PANTHER" id="PTHR47027">
    <property type="entry name" value="REVERSE TRANSCRIPTASE DOMAIN-CONTAINING PROTEIN"/>
    <property type="match status" value="1"/>
</dbReference>
<gene>
    <name evidence="3" type="primary">LOC115885832</name>
</gene>
<keyword evidence="2" id="KW-1185">Reference proteome</keyword>
<proteinExistence type="predicted"/>
<dbReference type="InterPro" id="IPR043502">
    <property type="entry name" value="DNA/RNA_pol_sf"/>
</dbReference>
<dbReference type="GO" id="GO:0071897">
    <property type="term" value="P:DNA biosynthetic process"/>
    <property type="evidence" value="ECO:0007669"/>
    <property type="project" value="UniProtKB-ARBA"/>
</dbReference>
<evidence type="ECO:0000259" key="1">
    <source>
        <dbReference type="PROSITE" id="PS50878"/>
    </source>
</evidence>
<reference evidence="3" key="1">
    <citation type="submission" date="2025-08" db="UniProtKB">
        <authorList>
            <consortium name="RefSeq"/>
        </authorList>
    </citation>
    <scope>IDENTIFICATION</scope>
    <source>
        <tissue evidence="3">Gonads</tissue>
    </source>
</reference>
<name>A0A6J2YB67_SITOR</name>
<dbReference type="Proteomes" id="UP000504635">
    <property type="component" value="Unplaced"/>
</dbReference>
<evidence type="ECO:0000313" key="2">
    <source>
        <dbReference type="Proteomes" id="UP000504635"/>
    </source>
</evidence>
<dbReference type="SUPFAM" id="SSF56672">
    <property type="entry name" value="DNA/RNA polymerases"/>
    <property type="match status" value="1"/>
</dbReference>
<dbReference type="PROSITE" id="PS50878">
    <property type="entry name" value="RT_POL"/>
    <property type="match status" value="1"/>
</dbReference>
<dbReference type="AlphaFoldDB" id="A0A6J2YB67"/>
<protein>
    <submittedName>
        <fullName evidence="3">Uncharacterized protein LOC115885832</fullName>
    </submittedName>
</protein>
<sequence>MYLCFVDYEKAFDKLCWGYLWSIVAKMGVPQHLVDTIKSLYDNSQAVMKLDRSTSGICQIRKGVRQGCVLSPMLFNIYSEYIMRIVLEEWAGGVSLNGYRISNLHFVDDTVLVAANQLELEAIITRLETTSRQFGFRINYKKTKVMIVDRENNNRPDITNINRCQVVKQFISLGALISNTGSCEVEIRRRIQLARNAMTQLTKVWSNNHIKKSTKINLQPTDDALTPSRCGAGGVCCEYHGQHIAPMHNVSVLNEIQLSQRLSSTVYKHILFFFGHVNRSVHMERLVVQGRPAGSRRRGRSPTRWVDMVEKLMNTNLEGAVRRTENRENWRRTVCAAVRSLEPEPEPLHVVCDVRT</sequence>
<feature type="domain" description="Reverse transcriptase" evidence="1">
    <location>
        <begin position="1"/>
        <end position="177"/>
    </location>
</feature>
<dbReference type="RefSeq" id="XP_030760717.1">
    <property type="nucleotide sequence ID" value="XM_030904857.1"/>
</dbReference>
<dbReference type="Pfam" id="PF00078">
    <property type="entry name" value="RVT_1"/>
    <property type="match status" value="1"/>
</dbReference>
<dbReference type="InParanoid" id="A0A6J2YB67"/>
<dbReference type="PANTHER" id="PTHR47027:SF25">
    <property type="entry name" value="REVERSE TRANSCRIPTASE DOMAIN-CONTAINING PROTEIN"/>
    <property type="match status" value="1"/>
</dbReference>
<dbReference type="OrthoDB" id="6769118at2759"/>
<accession>A0A6J2YB67</accession>